<evidence type="ECO:0000256" key="3">
    <source>
        <dbReference type="ARBA" id="ARBA00022989"/>
    </source>
</evidence>
<protein>
    <submittedName>
        <fullName evidence="8">Rhomboid family intramembrane serine protease</fullName>
        <ecNumber evidence="8">3.4.21.-</ecNumber>
    </submittedName>
</protein>
<feature type="transmembrane region" description="Helical" evidence="6">
    <location>
        <begin position="6"/>
        <end position="23"/>
    </location>
</feature>
<reference evidence="8" key="1">
    <citation type="submission" date="2024-05" db="EMBL/GenBank/DDBJ databases">
        <title>Planctomycetes of the genus Singulisphaera possess chitinolytic capabilities.</title>
        <authorList>
            <person name="Ivanova A."/>
        </authorList>
    </citation>
    <scope>NUCLEOTIDE SEQUENCE</scope>
    <source>
        <strain evidence="8">Ch08T</strain>
    </source>
</reference>
<keyword evidence="8" id="KW-0378">Hydrolase</keyword>
<keyword evidence="2 6" id="KW-0812">Transmembrane</keyword>
<feature type="region of interest" description="Disordered" evidence="5">
    <location>
        <begin position="301"/>
        <end position="325"/>
    </location>
</feature>
<dbReference type="InterPro" id="IPR050925">
    <property type="entry name" value="Rhomboid_protease_S54"/>
</dbReference>
<dbReference type="PANTHER" id="PTHR43731:SF26">
    <property type="entry name" value="RHOMBOID-LIKE PROTEIN 10, CHLOROPLASTIC"/>
    <property type="match status" value="1"/>
</dbReference>
<accession>A0AAU7CQN7</accession>
<comment type="subcellular location">
    <subcellularLocation>
        <location evidence="1">Membrane</location>
        <topology evidence="1">Multi-pass membrane protein</topology>
    </subcellularLocation>
</comment>
<feature type="transmembrane region" description="Helical" evidence="6">
    <location>
        <begin position="82"/>
        <end position="110"/>
    </location>
</feature>
<dbReference type="InterPro" id="IPR035952">
    <property type="entry name" value="Rhomboid-like_sf"/>
</dbReference>
<dbReference type="Gene3D" id="1.20.1540.10">
    <property type="entry name" value="Rhomboid-like"/>
    <property type="match status" value="1"/>
</dbReference>
<dbReference type="AlphaFoldDB" id="A0AAU7CQN7"/>
<evidence type="ECO:0000256" key="6">
    <source>
        <dbReference type="SAM" id="Phobius"/>
    </source>
</evidence>
<keyword evidence="4 6" id="KW-0472">Membrane</keyword>
<dbReference type="EMBL" id="CP155447">
    <property type="protein sequence ID" value="XBH06946.1"/>
    <property type="molecule type" value="Genomic_DNA"/>
</dbReference>
<feature type="transmembrane region" description="Helical" evidence="6">
    <location>
        <begin position="200"/>
        <end position="222"/>
    </location>
</feature>
<dbReference type="SUPFAM" id="SSF144091">
    <property type="entry name" value="Rhomboid-like"/>
    <property type="match status" value="1"/>
</dbReference>
<evidence type="ECO:0000259" key="7">
    <source>
        <dbReference type="Pfam" id="PF01694"/>
    </source>
</evidence>
<feature type="transmembrane region" description="Helical" evidence="6">
    <location>
        <begin position="152"/>
        <end position="168"/>
    </location>
</feature>
<feature type="domain" description="Peptidase S54 rhomboid" evidence="7">
    <location>
        <begin position="81"/>
        <end position="224"/>
    </location>
</feature>
<dbReference type="GO" id="GO:0016020">
    <property type="term" value="C:membrane"/>
    <property type="evidence" value="ECO:0007669"/>
    <property type="project" value="UniProtKB-SubCell"/>
</dbReference>
<dbReference type="EC" id="3.4.21.-" evidence="8"/>
<evidence type="ECO:0000256" key="1">
    <source>
        <dbReference type="ARBA" id="ARBA00004141"/>
    </source>
</evidence>
<organism evidence="8">
    <name type="scientific">Singulisphaera sp. Ch08</name>
    <dbReference type="NCBI Taxonomy" id="3120278"/>
    <lineage>
        <taxon>Bacteria</taxon>
        <taxon>Pseudomonadati</taxon>
        <taxon>Planctomycetota</taxon>
        <taxon>Planctomycetia</taxon>
        <taxon>Isosphaerales</taxon>
        <taxon>Isosphaeraceae</taxon>
        <taxon>Singulisphaera</taxon>
    </lineage>
</organism>
<evidence type="ECO:0000256" key="5">
    <source>
        <dbReference type="SAM" id="MobiDB-lite"/>
    </source>
</evidence>
<feature type="compositionally biased region" description="Polar residues" evidence="5">
    <location>
        <begin position="262"/>
        <end position="271"/>
    </location>
</feature>
<feature type="compositionally biased region" description="Basic and acidic residues" evidence="5">
    <location>
        <begin position="305"/>
        <end position="325"/>
    </location>
</feature>
<proteinExistence type="predicted"/>
<sequence length="325" mass="36566">MVEGAATAGSLRAMFAGAIMGIYDREYYRGETHGSGWLTGLAPATKAIIVINVIVFFLQPMLGHELWSHLVASSDDIFRHGYVWQLLTATFMHEGIYHLLWNMVFLWMVGREMESFYGTRDFVALYLSAAVLSTLGWAAFDTFLGHNGTSMLGASGAIMAVVVVYAMYYPHREILLFFVLPVQMWLLVVIYLAHDAYQLIAQPSSGIAVASHLTGAGFGYLFKHFDLRWSRFSWRRVTRPRLRLISPEPREKPTTRPAGPTWSPNPATTLKPSTTAVLPEELLDAKLDEVLAKIAREGRAGLTEEENRVLQEASRRARNRRSDRI</sequence>
<dbReference type="RefSeq" id="WP_406699794.1">
    <property type="nucleotide sequence ID" value="NZ_CP155447.1"/>
</dbReference>
<dbReference type="InterPro" id="IPR022764">
    <property type="entry name" value="Peptidase_S54_rhomboid_dom"/>
</dbReference>
<keyword evidence="8" id="KW-0645">Protease</keyword>
<name>A0AAU7CQN7_9BACT</name>
<evidence type="ECO:0000256" key="2">
    <source>
        <dbReference type="ARBA" id="ARBA00022692"/>
    </source>
</evidence>
<dbReference type="Pfam" id="PF01694">
    <property type="entry name" value="Rhomboid"/>
    <property type="match status" value="1"/>
</dbReference>
<feature type="region of interest" description="Disordered" evidence="5">
    <location>
        <begin position="247"/>
        <end position="271"/>
    </location>
</feature>
<dbReference type="GO" id="GO:0006508">
    <property type="term" value="P:proteolysis"/>
    <property type="evidence" value="ECO:0007669"/>
    <property type="project" value="UniProtKB-KW"/>
</dbReference>
<keyword evidence="3 6" id="KW-1133">Transmembrane helix</keyword>
<feature type="transmembrane region" description="Helical" evidence="6">
    <location>
        <begin position="175"/>
        <end position="194"/>
    </location>
</feature>
<feature type="transmembrane region" description="Helical" evidence="6">
    <location>
        <begin position="122"/>
        <end position="140"/>
    </location>
</feature>
<evidence type="ECO:0000313" key="8">
    <source>
        <dbReference type="EMBL" id="XBH06946.1"/>
    </source>
</evidence>
<gene>
    <name evidence="8" type="ORF">V5E97_13155</name>
</gene>
<evidence type="ECO:0000256" key="4">
    <source>
        <dbReference type="ARBA" id="ARBA00023136"/>
    </source>
</evidence>
<dbReference type="PANTHER" id="PTHR43731">
    <property type="entry name" value="RHOMBOID PROTEASE"/>
    <property type="match status" value="1"/>
</dbReference>
<feature type="transmembrane region" description="Helical" evidence="6">
    <location>
        <begin position="44"/>
        <end position="62"/>
    </location>
</feature>
<dbReference type="GO" id="GO:0004252">
    <property type="term" value="F:serine-type endopeptidase activity"/>
    <property type="evidence" value="ECO:0007669"/>
    <property type="project" value="InterPro"/>
</dbReference>